<name>A0A2I1XEA9_NEISI</name>
<proteinExistence type="predicted"/>
<evidence type="ECO:0000313" key="1">
    <source>
        <dbReference type="EMBL" id="PLA40976.1"/>
    </source>
</evidence>
<gene>
    <name evidence="1" type="ORF">CYK00_02875</name>
</gene>
<dbReference type="EMBL" id="PKJO01000002">
    <property type="protein sequence ID" value="PLA40976.1"/>
    <property type="molecule type" value="Genomic_DNA"/>
</dbReference>
<dbReference type="AlphaFoldDB" id="A0A2I1XEA9"/>
<comment type="caution">
    <text evidence="1">The sequence shown here is derived from an EMBL/GenBank/DDBJ whole genome shotgun (WGS) entry which is preliminary data.</text>
</comment>
<dbReference type="Proteomes" id="UP000234767">
    <property type="component" value="Unassembled WGS sequence"/>
</dbReference>
<organism evidence="1 2">
    <name type="scientific">Neisseria sicca</name>
    <dbReference type="NCBI Taxonomy" id="490"/>
    <lineage>
        <taxon>Bacteria</taxon>
        <taxon>Pseudomonadati</taxon>
        <taxon>Pseudomonadota</taxon>
        <taxon>Betaproteobacteria</taxon>
        <taxon>Neisseriales</taxon>
        <taxon>Neisseriaceae</taxon>
        <taxon>Neisseria</taxon>
    </lineage>
</organism>
<reference evidence="1 2" key="1">
    <citation type="submission" date="2017-12" db="EMBL/GenBank/DDBJ databases">
        <title>Phylogenetic diversity of female urinary microbiome.</title>
        <authorList>
            <person name="Thomas-White K."/>
            <person name="Wolfe A.J."/>
        </authorList>
    </citation>
    <scope>NUCLEOTIDE SEQUENCE [LARGE SCALE GENOMIC DNA]</scope>
    <source>
        <strain evidence="1 2">UMB0321</strain>
    </source>
</reference>
<sequence length="64" mass="7577">MFAVEGRLKIRFQVFRRRFFIYGYPDSYSIICRADRKNGQSLADRGFGYIQSIRSYLADINLIC</sequence>
<accession>A0A2I1XEA9</accession>
<evidence type="ECO:0000313" key="2">
    <source>
        <dbReference type="Proteomes" id="UP000234767"/>
    </source>
</evidence>
<protein>
    <submittedName>
        <fullName evidence="1">Uncharacterized protein</fullName>
    </submittedName>
</protein>